<keyword evidence="2" id="KW-1133">Transmembrane helix</keyword>
<dbReference type="STRING" id="933084.A0A067QBV1"/>
<organism evidence="3 4">
    <name type="scientific">Jaapia argillacea MUCL 33604</name>
    <dbReference type="NCBI Taxonomy" id="933084"/>
    <lineage>
        <taxon>Eukaryota</taxon>
        <taxon>Fungi</taxon>
        <taxon>Dikarya</taxon>
        <taxon>Basidiomycota</taxon>
        <taxon>Agaricomycotina</taxon>
        <taxon>Agaricomycetes</taxon>
        <taxon>Agaricomycetidae</taxon>
        <taxon>Jaapiales</taxon>
        <taxon>Jaapiaceae</taxon>
        <taxon>Jaapia</taxon>
    </lineage>
</organism>
<feature type="compositionally biased region" description="Polar residues" evidence="1">
    <location>
        <begin position="524"/>
        <end position="543"/>
    </location>
</feature>
<feature type="compositionally biased region" description="Polar residues" evidence="1">
    <location>
        <begin position="147"/>
        <end position="157"/>
    </location>
</feature>
<dbReference type="EMBL" id="KL197710">
    <property type="protein sequence ID" value="KDQ63650.1"/>
    <property type="molecule type" value="Genomic_DNA"/>
</dbReference>
<feature type="compositionally biased region" description="Polar residues" evidence="1">
    <location>
        <begin position="1"/>
        <end position="12"/>
    </location>
</feature>
<evidence type="ECO:0000313" key="3">
    <source>
        <dbReference type="EMBL" id="KDQ63650.1"/>
    </source>
</evidence>
<proteinExistence type="predicted"/>
<sequence length="1115" mass="118281">MSSSNGEGNTDPYNRGHRSFPSLTTNASGFADSTISFGSTGEDPLRLSQFPHPPTDIPRTPLQSDFQIPQPDGHAHVNSPPHTPRRNPSVPRDVGTRRVGHTTPPSPQYASPGPPSQRHPSSPAIPSSLSRVHVPDGSAGEEGRFRSPSSPKSTRTFSAHDWHEGASAIDIYTHDDRYLPTKLITSVLSETESPSYHDSNIAAHSPSAWQKFEPGTPISDSGSGFSELTYPPSRTLHSTAYAKHSSSTTVSSNSQSRYPTTAYIPIELDGNVVSSADSIISYQDHPPVISTASLARRVDSRGVSVVGVASATMRMVSAVSSNPSSRYRGSTTSSTVPLFQSGSRNPDGKCMSGGLGDFHGPPSPMSPFTSPADPNSQFIDKHRPRHSIHSIKSSKTTKSYVSSLLTRLSHSTGARSIRQPFTWFTVRAAPALPGLPQQFAIQEMDYRRMEDSMHLPELVSRAGALSNMLDSGRLPYHSSTSLPLSNHDYNDIKGYPLSPSPVDISSVGSTHHTTADGNVINAWNPTNSGSESTQHNPTTSAKATPTPFFKRRRVIITLIIATVLVIAGIIAGVVVARKEGDSTPVCGVNITGAACTLDAACVCTTTLPGRCDQLAQSLLLLLPTLNSAFDVNYTANSLSTAVWEAQGALVGSNCAPQALLIDVAPGLDAGGSPNRTSWAQSALLWNLVESQDLSAVSQLRHFVKTAPWDKIGSVDGPISDPSSKFSISVSGYIFDFATQTVTQPNVSFTSDGQPSNAQIAEVGDTARTALDRMYSFALASSTQRQNALQNYWQGILQQQPKDLSRFVSAVSASPLLIPFDAVSSPGGHPLSSLLTSSTTSPFPPPLACYPGLSTAQMQRLSTLEESVFGLSAPSSASQFATSCFPDRPIYGVLDVLRLRLPFSDARSGAAKQAAVLSRAVSPRAIVYSGEVVSGLPGASNPPPITASTVDPRQYGTMNHLNHVLLNYLSSIGNVSTATALVEYILNSSAVPPSNTSALFTSMSSLPALEVAIFGTITPADLSGVLSSFSTPSSTLFFGSDQASALRTWAISASQTISWTELSTSPEVVHDSSFDDSTFNSVWTPVATFLHTPNPGVSVTVLNITTAFQLVGKFSP</sequence>
<feature type="compositionally biased region" description="Polar residues" evidence="1">
    <location>
        <begin position="118"/>
        <end position="130"/>
    </location>
</feature>
<evidence type="ECO:0000313" key="4">
    <source>
        <dbReference type="Proteomes" id="UP000027265"/>
    </source>
</evidence>
<dbReference type="Proteomes" id="UP000027265">
    <property type="component" value="Unassembled WGS sequence"/>
</dbReference>
<keyword evidence="4" id="KW-1185">Reference proteome</keyword>
<accession>A0A067QBV1</accession>
<evidence type="ECO:0000256" key="2">
    <source>
        <dbReference type="SAM" id="Phobius"/>
    </source>
</evidence>
<keyword evidence="2" id="KW-0472">Membrane</keyword>
<dbReference type="HOGENOM" id="CLU_290699_0_0_1"/>
<evidence type="ECO:0000256" key="1">
    <source>
        <dbReference type="SAM" id="MobiDB-lite"/>
    </source>
</evidence>
<name>A0A067QBV1_9AGAM</name>
<feature type="region of interest" description="Disordered" evidence="1">
    <location>
        <begin position="321"/>
        <end position="344"/>
    </location>
</feature>
<feature type="region of interest" description="Disordered" evidence="1">
    <location>
        <begin position="524"/>
        <end position="544"/>
    </location>
</feature>
<reference evidence="4" key="1">
    <citation type="journal article" date="2014" name="Proc. Natl. Acad. Sci. U.S.A.">
        <title>Extensive sampling of basidiomycete genomes demonstrates inadequacy of the white-rot/brown-rot paradigm for wood decay fungi.</title>
        <authorList>
            <person name="Riley R."/>
            <person name="Salamov A.A."/>
            <person name="Brown D.W."/>
            <person name="Nagy L.G."/>
            <person name="Floudas D."/>
            <person name="Held B.W."/>
            <person name="Levasseur A."/>
            <person name="Lombard V."/>
            <person name="Morin E."/>
            <person name="Otillar R."/>
            <person name="Lindquist E.A."/>
            <person name="Sun H."/>
            <person name="LaButti K.M."/>
            <person name="Schmutz J."/>
            <person name="Jabbour D."/>
            <person name="Luo H."/>
            <person name="Baker S.E."/>
            <person name="Pisabarro A.G."/>
            <person name="Walton J.D."/>
            <person name="Blanchette R.A."/>
            <person name="Henrissat B."/>
            <person name="Martin F."/>
            <person name="Cullen D."/>
            <person name="Hibbett D.S."/>
            <person name="Grigoriev I.V."/>
        </authorList>
    </citation>
    <scope>NUCLEOTIDE SEQUENCE [LARGE SCALE GENOMIC DNA]</scope>
    <source>
        <strain evidence="4">MUCL 33604</strain>
    </source>
</reference>
<feature type="region of interest" description="Disordered" evidence="1">
    <location>
        <begin position="207"/>
        <end position="230"/>
    </location>
</feature>
<dbReference type="OrthoDB" id="5595612at2759"/>
<dbReference type="InParanoid" id="A0A067QBV1"/>
<keyword evidence="2" id="KW-0812">Transmembrane</keyword>
<feature type="region of interest" description="Disordered" evidence="1">
    <location>
        <begin position="1"/>
        <end position="159"/>
    </location>
</feature>
<protein>
    <submittedName>
        <fullName evidence="3">Uncharacterized protein</fullName>
    </submittedName>
</protein>
<gene>
    <name evidence="3" type="ORF">JAAARDRAFT_53842</name>
</gene>
<feature type="compositionally biased region" description="Pro residues" evidence="1">
    <location>
        <begin position="104"/>
        <end position="117"/>
    </location>
</feature>
<dbReference type="AlphaFoldDB" id="A0A067QBV1"/>
<feature type="transmembrane region" description="Helical" evidence="2">
    <location>
        <begin position="554"/>
        <end position="576"/>
    </location>
</feature>
<feature type="compositionally biased region" description="Polar residues" evidence="1">
    <location>
        <begin position="21"/>
        <end position="39"/>
    </location>
</feature>